<gene>
    <name evidence="1" type="ORF">MLD38_007828</name>
</gene>
<evidence type="ECO:0000313" key="1">
    <source>
        <dbReference type="EMBL" id="KAI4381786.1"/>
    </source>
</evidence>
<keyword evidence="2" id="KW-1185">Reference proteome</keyword>
<comment type="caution">
    <text evidence="1">The sequence shown here is derived from an EMBL/GenBank/DDBJ whole genome shotgun (WGS) entry which is preliminary data.</text>
</comment>
<evidence type="ECO:0000313" key="2">
    <source>
        <dbReference type="Proteomes" id="UP001057402"/>
    </source>
</evidence>
<organism evidence="1 2">
    <name type="scientific">Melastoma candidum</name>
    <dbReference type="NCBI Taxonomy" id="119954"/>
    <lineage>
        <taxon>Eukaryota</taxon>
        <taxon>Viridiplantae</taxon>
        <taxon>Streptophyta</taxon>
        <taxon>Embryophyta</taxon>
        <taxon>Tracheophyta</taxon>
        <taxon>Spermatophyta</taxon>
        <taxon>Magnoliopsida</taxon>
        <taxon>eudicotyledons</taxon>
        <taxon>Gunneridae</taxon>
        <taxon>Pentapetalae</taxon>
        <taxon>rosids</taxon>
        <taxon>malvids</taxon>
        <taxon>Myrtales</taxon>
        <taxon>Melastomataceae</taxon>
        <taxon>Melastomatoideae</taxon>
        <taxon>Melastomateae</taxon>
        <taxon>Melastoma</taxon>
    </lineage>
</organism>
<accession>A0ACB9RVD5</accession>
<name>A0ACB9RVD5_9MYRT</name>
<proteinExistence type="predicted"/>
<protein>
    <submittedName>
        <fullName evidence="1">Uncharacterized protein</fullName>
    </submittedName>
</protein>
<reference evidence="2" key="1">
    <citation type="journal article" date="2023" name="Front. Plant Sci.">
        <title>Chromosomal-level genome assembly of Melastoma candidum provides insights into trichome evolution.</title>
        <authorList>
            <person name="Zhong Y."/>
            <person name="Wu W."/>
            <person name="Sun C."/>
            <person name="Zou P."/>
            <person name="Liu Y."/>
            <person name="Dai S."/>
            <person name="Zhou R."/>
        </authorList>
    </citation>
    <scope>NUCLEOTIDE SEQUENCE [LARGE SCALE GENOMIC DNA]</scope>
</reference>
<dbReference type="Proteomes" id="UP001057402">
    <property type="component" value="Chromosome 3"/>
</dbReference>
<sequence>MAADDNNINAAAAADNSNGRSPKVRRPTWNQILRQGESVHLQQQQPIPPVVGSPRSDSVAVMESNGSASPSRVSAGEDGGVENGGGGAGGRGGFNGDAGKRLAWKKPVADGTVEGADAVVMGAESWPALSGSSRMGKAPSTGTLKGSVDGSSSGQGLGPPSIAQKQANDIVVENSSSGLSSPSIPRSTKRTGAGSSSNGVPAMERPASPRFSVDSRASNLSPRDSNVRNGAFSNSHGGSEHFQQHRNPVRNRTGGTHAHADGHNRPNFGMRRDRERGNQEWNYRNVNNNSRDSYAPQQRGLQRFERMMAPPPPPPLSPASYFTPLPIRAFGGPYGFPPDLHSQYYMYHAPSPPFFPHVNPQLMYQPYQDSTVHARIANQIDYYFSNENLVKDTFLRQNMDEQGWVPISVIARFNKILEMTGNVQTIMDALYHCAFVEVQGDKIRRRYDWRRWIMPAVNPFPDSTTPQSYEIPNHDMGATGIQSITIGGGETHNGASPSQVNMQMDTDAPRRMPSGYSSMPGETGRSAMADENPDMGARGTAH</sequence>
<dbReference type="EMBL" id="CM042882">
    <property type="protein sequence ID" value="KAI4381786.1"/>
    <property type="molecule type" value="Genomic_DNA"/>
</dbReference>